<dbReference type="VEuPathDB" id="FungiDB:AMAG_08353"/>
<feature type="domain" description="Serine aminopeptidase S33" evidence="1">
    <location>
        <begin position="45"/>
        <end position="286"/>
    </location>
</feature>
<dbReference type="PANTHER" id="PTHR11614">
    <property type="entry name" value="PHOSPHOLIPASE-RELATED"/>
    <property type="match status" value="1"/>
</dbReference>
<dbReference type="EMBL" id="GG745341">
    <property type="protein sequence ID" value="KNE63204.1"/>
    <property type="molecule type" value="Genomic_DNA"/>
</dbReference>
<dbReference type="STRING" id="578462.A0A0L0SLE1"/>
<evidence type="ECO:0000313" key="3">
    <source>
        <dbReference type="Proteomes" id="UP000054350"/>
    </source>
</evidence>
<dbReference type="Proteomes" id="UP000054350">
    <property type="component" value="Unassembled WGS sequence"/>
</dbReference>
<name>A0A0L0SLE1_ALLM3</name>
<dbReference type="SUPFAM" id="SSF53474">
    <property type="entry name" value="alpha/beta-Hydrolases"/>
    <property type="match status" value="1"/>
</dbReference>
<dbReference type="InterPro" id="IPR051044">
    <property type="entry name" value="MAG_DAG_Lipase"/>
</dbReference>
<dbReference type="InterPro" id="IPR022742">
    <property type="entry name" value="Hydrolase_4"/>
</dbReference>
<dbReference type="OMA" id="RQFNDMF"/>
<sequence length="316" mass="35036">MPVPMAPELQAKLLNPPVGDWVTLRDGHVVYARTWPVPDGTDLIATLTWVHGLGEHINRYDHVFTDMAAAGIYVHAWDQRGFGRTALRNKSQGQIKAWSQVLDDVAEALHRNTVPGKPKFLGGHSLGGLVVLDFLRTRGKDAGLAGVIATSPAIEAPPESRAPTFAIPILRLLAFVLPNVTTTAKLDATVLTHDEAIMKEYLADPLVSGTLSFRFTNAMIRGMIHLSKPETPRTLPAEVPLLLTHGTEDKLTYAPGTVTFYERAKHLVDREVKVFEGQRHELHHEPAVRDEVVRTWIDWMQKRVNGPVRQSVETMA</sequence>
<reference evidence="3" key="2">
    <citation type="submission" date="2009-11" db="EMBL/GenBank/DDBJ databases">
        <title>The Genome Sequence of Allomyces macrogynus strain ATCC 38327.</title>
        <authorList>
            <consortium name="The Broad Institute Genome Sequencing Platform"/>
            <person name="Russ C."/>
            <person name="Cuomo C."/>
            <person name="Shea T."/>
            <person name="Young S.K."/>
            <person name="Zeng Q."/>
            <person name="Koehrsen M."/>
            <person name="Haas B."/>
            <person name="Borodovsky M."/>
            <person name="Guigo R."/>
            <person name="Alvarado L."/>
            <person name="Berlin A."/>
            <person name="Borenstein D."/>
            <person name="Chen Z."/>
            <person name="Engels R."/>
            <person name="Freedman E."/>
            <person name="Gellesch M."/>
            <person name="Goldberg J."/>
            <person name="Griggs A."/>
            <person name="Gujja S."/>
            <person name="Heiman D."/>
            <person name="Hepburn T."/>
            <person name="Howarth C."/>
            <person name="Jen D."/>
            <person name="Larson L."/>
            <person name="Lewis B."/>
            <person name="Mehta T."/>
            <person name="Park D."/>
            <person name="Pearson M."/>
            <person name="Roberts A."/>
            <person name="Saif S."/>
            <person name="Shenoy N."/>
            <person name="Sisk P."/>
            <person name="Stolte C."/>
            <person name="Sykes S."/>
            <person name="Walk T."/>
            <person name="White J."/>
            <person name="Yandava C."/>
            <person name="Burger G."/>
            <person name="Gray M.W."/>
            <person name="Holland P.W.H."/>
            <person name="King N."/>
            <person name="Lang F.B.F."/>
            <person name="Roger A.J."/>
            <person name="Ruiz-Trillo I."/>
            <person name="Lander E."/>
            <person name="Nusbaum C."/>
        </authorList>
    </citation>
    <scope>NUCLEOTIDE SEQUENCE [LARGE SCALE GENOMIC DNA]</scope>
    <source>
        <strain evidence="3">ATCC 38327</strain>
    </source>
</reference>
<dbReference type="InterPro" id="IPR029058">
    <property type="entry name" value="AB_hydrolase_fold"/>
</dbReference>
<proteinExistence type="predicted"/>
<evidence type="ECO:0000313" key="2">
    <source>
        <dbReference type="EMBL" id="KNE63204.1"/>
    </source>
</evidence>
<keyword evidence="3" id="KW-1185">Reference proteome</keyword>
<protein>
    <recommendedName>
        <fullName evidence="1">Serine aminopeptidase S33 domain-containing protein</fullName>
    </recommendedName>
</protein>
<reference evidence="2 3" key="1">
    <citation type="submission" date="2009-11" db="EMBL/GenBank/DDBJ databases">
        <title>Annotation of Allomyces macrogynus ATCC 38327.</title>
        <authorList>
            <consortium name="The Broad Institute Genome Sequencing Platform"/>
            <person name="Russ C."/>
            <person name="Cuomo C."/>
            <person name="Burger G."/>
            <person name="Gray M.W."/>
            <person name="Holland P.W.H."/>
            <person name="King N."/>
            <person name="Lang F.B.F."/>
            <person name="Roger A.J."/>
            <person name="Ruiz-Trillo I."/>
            <person name="Young S.K."/>
            <person name="Zeng Q."/>
            <person name="Gargeya S."/>
            <person name="Fitzgerald M."/>
            <person name="Haas B."/>
            <person name="Abouelleil A."/>
            <person name="Alvarado L."/>
            <person name="Arachchi H.M."/>
            <person name="Berlin A."/>
            <person name="Chapman S.B."/>
            <person name="Gearin G."/>
            <person name="Goldberg J."/>
            <person name="Griggs A."/>
            <person name="Gujja S."/>
            <person name="Hansen M."/>
            <person name="Heiman D."/>
            <person name="Howarth C."/>
            <person name="Larimer J."/>
            <person name="Lui A."/>
            <person name="MacDonald P.J.P."/>
            <person name="McCowen C."/>
            <person name="Montmayeur A."/>
            <person name="Murphy C."/>
            <person name="Neiman D."/>
            <person name="Pearson M."/>
            <person name="Priest M."/>
            <person name="Roberts A."/>
            <person name="Saif S."/>
            <person name="Shea T."/>
            <person name="Sisk P."/>
            <person name="Stolte C."/>
            <person name="Sykes S."/>
            <person name="Wortman J."/>
            <person name="Nusbaum C."/>
            <person name="Birren B."/>
        </authorList>
    </citation>
    <scope>NUCLEOTIDE SEQUENCE [LARGE SCALE GENOMIC DNA]</scope>
    <source>
        <strain evidence="2 3">ATCC 38327</strain>
    </source>
</reference>
<dbReference type="Gene3D" id="3.40.50.1820">
    <property type="entry name" value="alpha/beta hydrolase"/>
    <property type="match status" value="1"/>
</dbReference>
<accession>A0A0L0SLE1</accession>
<dbReference type="AlphaFoldDB" id="A0A0L0SLE1"/>
<dbReference type="eggNOG" id="KOG1455">
    <property type="taxonomic scope" value="Eukaryota"/>
</dbReference>
<dbReference type="Pfam" id="PF12146">
    <property type="entry name" value="Hydrolase_4"/>
    <property type="match status" value="1"/>
</dbReference>
<gene>
    <name evidence="2" type="ORF">AMAG_08353</name>
</gene>
<evidence type="ECO:0000259" key="1">
    <source>
        <dbReference type="Pfam" id="PF12146"/>
    </source>
</evidence>
<dbReference type="OrthoDB" id="10249433at2759"/>
<organism evidence="2 3">
    <name type="scientific">Allomyces macrogynus (strain ATCC 38327)</name>
    <name type="common">Allomyces javanicus var. macrogynus</name>
    <dbReference type="NCBI Taxonomy" id="578462"/>
    <lineage>
        <taxon>Eukaryota</taxon>
        <taxon>Fungi</taxon>
        <taxon>Fungi incertae sedis</taxon>
        <taxon>Blastocladiomycota</taxon>
        <taxon>Blastocladiomycetes</taxon>
        <taxon>Blastocladiales</taxon>
        <taxon>Blastocladiaceae</taxon>
        <taxon>Allomyces</taxon>
    </lineage>
</organism>